<evidence type="ECO:0000313" key="2">
    <source>
        <dbReference type="EMBL" id="KAJ7197653.1"/>
    </source>
</evidence>
<feature type="region of interest" description="Disordered" evidence="1">
    <location>
        <begin position="258"/>
        <end position="285"/>
    </location>
</feature>
<accession>A0AAD6V1X5</accession>
<dbReference type="EMBL" id="JARJCW010000077">
    <property type="protein sequence ID" value="KAJ7197653.1"/>
    <property type="molecule type" value="Genomic_DNA"/>
</dbReference>
<sequence>MGNITSRLETHRFLGQAICHSTTVDPRHLEHLTYTHWTGDIAALIIDGGLKFSLIAPQFPIYISPKEPSLGPDSSSGVTETDGEARGVYVDIAIVTPILKTRYLEEIRSIANIVEGSSVQEFFDRVLPKHPGLSPRCLWVSGFEAPLLAELKHGPTRHPQTPLQFYTNLLNLITAAMQQVHRQAICLFCSWRFGTQDNVILLAGAGDYYSLRWVNRKWAVNELKGKEYLPNNLKMFKNPYWIDKELDKADNHDADDDWTEGKEADMYGSPLDASKRQQKLNSERRKAESIQVKFMAALSTSPNNDYAAPLFRDADLDHIHQQKTASDVPLFETRGAQVFLNSPGGWSGILRLGSNLSNQYMDRVKQLIKGHEMEEQKRREEDIFRWGYSHSV</sequence>
<name>A0AAD6V1X5_9AGAR</name>
<organism evidence="2 3">
    <name type="scientific">Mycena pura</name>
    <dbReference type="NCBI Taxonomy" id="153505"/>
    <lineage>
        <taxon>Eukaryota</taxon>
        <taxon>Fungi</taxon>
        <taxon>Dikarya</taxon>
        <taxon>Basidiomycota</taxon>
        <taxon>Agaricomycotina</taxon>
        <taxon>Agaricomycetes</taxon>
        <taxon>Agaricomycetidae</taxon>
        <taxon>Agaricales</taxon>
        <taxon>Marasmiineae</taxon>
        <taxon>Mycenaceae</taxon>
        <taxon>Mycena</taxon>
    </lineage>
</organism>
<evidence type="ECO:0000313" key="3">
    <source>
        <dbReference type="Proteomes" id="UP001219525"/>
    </source>
</evidence>
<protein>
    <submittedName>
        <fullName evidence="2">Uncharacterized protein</fullName>
    </submittedName>
</protein>
<reference evidence="2" key="1">
    <citation type="submission" date="2023-03" db="EMBL/GenBank/DDBJ databases">
        <title>Massive genome expansion in bonnet fungi (Mycena s.s.) driven by repeated elements and novel gene families across ecological guilds.</title>
        <authorList>
            <consortium name="Lawrence Berkeley National Laboratory"/>
            <person name="Harder C.B."/>
            <person name="Miyauchi S."/>
            <person name="Viragh M."/>
            <person name="Kuo A."/>
            <person name="Thoen E."/>
            <person name="Andreopoulos B."/>
            <person name="Lu D."/>
            <person name="Skrede I."/>
            <person name="Drula E."/>
            <person name="Henrissat B."/>
            <person name="Morin E."/>
            <person name="Kohler A."/>
            <person name="Barry K."/>
            <person name="LaButti K."/>
            <person name="Morin E."/>
            <person name="Salamov A."/>
            <person name="Lipzen A."/>
            <person name="Mereny Z."/>
            <person name="Hegedus B."/>
            <person name="Baldrian P."/>
            <person name="Stursova M."/>
            <person name="Weitz H."/>
            <person name="Taylor A."/>
            <person name="Grigoriev I.V."/>
            <person name="Nagy L.G."/>
            <person name="Martin F."/>
            <person name="Kauserud H."/>
        </authorList>
    </citation>
    <scope>NUCLEOTIDE SEQUENCE</scope>
    <source>
        <strain evidence="2">9144</strain>
    </source>
</reference>
<comment type="caution">
    <text evidence="2">The sequence shown here is derived from an EMBL/GenBank/DDBJ whole genome shotgun (WGS) entry which is preliminary data.</text>
</comment>
<dbReference type="AlphaFoldDB" id="A0AAD6V1X5"/>
<proteinExistence type="predicted"/>
<evidence type="ECO:0000256" key="1">
    <source>
        <dbReference type="SAM" id="MobiDB-lite"/>
    </source>
</evidence>
<gene>
    <name evidence="2" type="ORF">GGX14DRAFT_374853</name>
</gene>
<dbReference type="Proteomes" id="UP001219525">
    <property type="component" value="Unassembled WGS sequence"/>
</dbReference>
<keyword evidence="3" id="KW-1185">Reference proteome</keyword>